<accession>A0ABN8D788</accession>
<proteinExistence type="predicted"/>
<reference evidence="2 3" key="1">
    <citation type="submission" date="2021-11" db="EMBL/GenBank/DDBJ databases">
        <authorList>
            <person name="Islam A."/>
            <person name="Islam S."/>
            <person name="Flora M.S."/>
            <person name="Rahman M."/>
            <person name="Ziaur R.M."/>
            <person name="Epstein J.H."/>
            <person name="Hassan M."/>
            <person name="Klassen M."/>
            <person name="Woodard K."/>
            <person name="Webb A."/>
            <person name="Webby R.J."/>
            <person name="El Zowalaty M.E."/>
        </authorList>
    </citation>
    <scope>NUCLEOTIDE SEQUENCE [LARGE SCALE GENOMIC DNA]</scope>
    <source>
        <strain evidence="2">Pbs1</strain>
    </source>
</reference>
<feature type="compositionally biased region" description="Polar residues" evidence="1">
    <location>
        <begin position="135"/>
        <end position="144"/>
    </location>
</feature>
<name>A0ABN8D788_9STRA</name>
<feature type="region of interest" description="Disordered" evidence="1">
    <location>
        <begin position="116"/>
        <end position="144"/>
    </location>
</feature>
<dbReference type="EMBL" id="CAKLCB010000374">
    <property type="protein sequence ID" value="CAH0521022.1"/>
    <property type="molecule type" value="Genomic_DNA"/>
</dbReference>
<protein>
    <recommendedName>
        <fullName evidence="4">Copper-fist domain-containing protein</fullName>
    </recommendedName>
</protein>
<gene>
    <name evidence="2" type="ORF">PBS001_LOCUS7482</name>
</gene>
<organism evidence="2 3">
    <name type="scientific">Peronospora belbahrii</name>
    <dbReference type="NCBI Taxonomy" id="622444"/>
    <lineage>
        <taxon>Eukaryota</taxon>
        <taxon>Sar</taxon>
        <taxon>Stramenopiles</taxon>
        <taxon>Oomycota</taxon>
        <taxon>Peronosporomycetes</taxon>
        <taxon>Peronosporales</taxon>
        <taxon>Peronosporaceae</taxon>
        <taxon>Peronospora</taxon>
    </lineage>
</organism>
<keyword evidence="3" id="KW-1185">Reference proteome</keyword>
<comment type="caution">
    <text evidence="2">The sequence shown here is derived from an EMBL/GenBank/DDBJ whole genome shotgun (WGS) entry which is preliminary data.</text>
</comment>
<dbReference type="Proteomes" id="UP001158986">
    <property type="component" value="Unassembled WGS sequence"/>
</dbReference>
<evidence type="ECO:0000313" key="2">
    <source>
        <dbReference type="EMBL" id="CAH0521022.1"/>
    </source>
</evidence>
<sequence>MGITAWFSILKFNWLRRCRTCGIRGSNCLCRRPSLALEHIFFLEERKNKFGARNFTHMSDSIITCNSTMVSNSTNGAVPSSSNLSGTAVVMRGNESFADSDVNPADYYYPSAPLPSDASDSSVELLTPSRRDQNRFSNSKVSNTATGSSATIVCKYSRRMMSKARQNGDKKMQPPFEEVVTGDFILYTEENLAVSLSHRQQQKQIVPHNRRQLRKQSKRVKVANTRPQHKEEPGVSFQFYGRSGNVVPAPPISTLMLSNRSMSISNCSTNDSFMVSRSSISSMGMSQQYSDRVSLENNFGSLNPQSNLSTAGRLIENGYAPSIKEDDEAQALQKLTGWLQTPSVSTQESYLLSR</sequence>
<evidence type="ECO:0000256" key="1">
    <source>
        <dbReference type="SAM" id="MobiDB-lite"/>
    </source>
</evidence>
<feature type="region of interest" description="Disordered" evidence="1">
    <location>
        <begin position="199"/>
        <end position="231"/>
    </location>
</feature>
<feature type="compositionally biased region" description="Basic residues" evidence="1">
    <location>
        <begin position="208"/>
        <end position="221"/>
    </location>
</feature>
<evidence type="ECO:0000313" key="3">
    <source>
        <dbReference type="Proteomes" id="UP001158986"/>
    </source>
</evidence>
<evidence type="ECO:0008006" key="4">
    <source>
        <dbReference type="Google" id="ProtNLM"/>
    </source>
</evidence>